<protein>
    <submittedName>
        <fullName evidence="1">Uncharacterized protein</fullName>
    </submittedName>
</protein>
<sequence length="94" mass="10969">MDEPDDLPDDLAERFVERLGERVVRFRAAIVCLLFESRWGDATNCSFAFGYRSIGRERLERRSGNKKRRFRGVSRWIGEDLLVPRRLVIARGLA</sequence>
<evidence type="ECO:0000313" key="1">
    <source>
        <dbReference type="EMBL" id="OYR32528.1"/>
    </source>
</evidence>
<dbReference type="EMBL" id="NNRN01000028">
    <property type="protein sequence ID" value="OYR32528.1"/>
    <property type="molecule type" value="Genomic_DNA"/>
</dbReference>
<proteinExistence type="predicted"/>
<accession>A0A256GZV3</accession>
<organism evidence="1 2">
    <name type="scientific">Brucella lupini</name>
    <dbReference type="NCBI Taxonomy" id="255457"/>
    <lineage>
        <taxon>Bacteria</taxon>
        <taxon>Pseudomonadati</taxon>
        <taxon>Pseudomonadota</taxon>
        <taxon>Alphaproteobacteria</taxon>
        <taxon>Hyphomicrobiales</taxon>
        <taxon>Brucellaceae</taxon>
        <taxon>Brucella/Ochrobactrum group</taxon>
        <taxon>Brucella</taxon>
    </lineage>
</organism>
<gene>
    <name evidence="1" type="ORF">CES86_5772</name>
</gene>
<dbReference type="AlphaFoldDB" id="A0A256GZV3"/>
<comment type="caution">
    <text evidence="1">The sequence shown here is derived from an EMBL/GenBank/DDBJ whole genome shotgun (WGS) entry which is preliminary data.</text>
</comment>
<name>A0A256GZV3_9HYPH</name>
<reference evidence="1 2" key="1">
    <citation type="submission" date="2017-07" db="EMBL/GenBank/DDBJ databases">
        <title>Draft genome of Ochrobactrum lupini type strain LUP21.</title>
        <authorList>
            <person name="Krzyzanowska D.M."/>
            <person name="Jafra S."/>
        </authorList>
    </citation>
    <scope>NUCLEOTIDE SEQUENCE [LARGE SCALE GENOMIC DNA]</scope>
    <source>
        <strain evidence="1 2">LUP21</strain>
    </source>
</reference>
<dbReference type="Proteomes" id="UP000216363">
    <property type="component" value="Unassembled WGS sequence"/>
</dbReference>
<evidence type="ECO:0000313" key="2">
    <source>
        <dbReference type="Proteomes" id="UP000216363"/>
    </source>
</evidence>